<organism evidence="3 4">
    <name type="scientific">Mucilaginibacter segetis</name>
    <dbReference type="NCBI Taxonomy" id="2793071"/>
    <lineage>
        <taxon>Bacteria</taxon>
        <taxon>Pseudomonadati</taxon>
        <taxon>Bacteroidota</taxon>
        <taxon>Sphingobacteriia</taxon>
        <taxon>Sphingobacteriales</taxon>
        <taxon>Sphingobacteriaceae</taxon>
        <taxon>Mucilaginibacter</taxon>
    </lineage>
</organism>
<dbReference type="InterPro" id="IPR011008">
    <property type="entry name" value="Dimeric_a/b-barrel"/>
</dbReference>
<name>A0A934PWW7_9SPHI</name>
<reference evidence="3" key="1">
    <citation type="submission" date="2020-12" db="EMBL/GenBank/DDBJ databases">
        <title>Bacterial novel species Mucilaginibacter sp. SD-g isolated from soil.</title>
        <authorList>
            <person name="Jung H.-Y."/>
        </authorList>
    </citation>
    <scope>NUCLEOTIDE SEQUENCE</scope>
    <source>
        <strain evidence="3">SD-g</strain>
    </source>
</reference>
<feature type="domain" description="YCII-related" evidence="2">
    <location>
        <begin position="3"/>
        <end position="92"/>
    </location>
</feature>
<protein>
    <recommendedName>
        <fullName evidence="2">YCII-related domain-containing protein</fullName>
    </recommendedName>
</protein>
<evidence type="ECO:0000313" key="4">
    <source>
        <dbReference type="Proteomes" id="UP000613193"/>
    </source>
</evidence>
<dbReference type="SUPFAM" id="SSF54909">
    <property type="entry name" value="Dimeric alpha+beta barrel"/>
    <property type="match status" value="1"/>
</dbReference>
<dbReference type="PANTHER" id="PTHR33606:SF3">
    <property type="entry name" value="PROTEIN YCII"/>
    <property type="match status" value="1"/>
</dbReference>
<dbReference type="InterPro" id="IPR005545">
    <property type="entry name" value="YCII"/>
</dbReference>
<evidence type="ECO:0000256" key="1">
    <source>
        <dbReference type="ARBA" id="ARBA00007689"/>
    </source>
</evidence>
<proteinExistence type="inferred from homology"/>
<sequence length="99" mass="11543">MKQYLITAYDHTDDEALKRRMDVRPHHLDGVRVLKENGNFIMGGAMLNDNGDMVGSVMIMQFENEEELKAWQQSEPYITQRVWDTVDIKPFKVAKIDND</sequence>
<keyword evidence="4" id="KW-1185">Reference proteome</keyword>
<dbReference type="Proteomes" id="UP000613193">
    <property type="component" value="Unassembled WGS sequence"/>
</dbReference>
<dbReference type="RefSeq" id="WP_200067500.1">
    <property type="nucleotide sequence ID" value="NZ_JAEHFW010000003.1"/>
</dbReference>
<dbReference type="Gene3D" id="3.30.70.1060">
    <property type="entry name" value="Dimeric alpha+beta barrel"/>
    <property type="match status" value="1"/>
</dbReference>
<dbReference type="InterPro" id="IPR051807">
    <property type="entry name" value="Sec-metab_biosynth-assoc"/>
</dbReference>
<dbReference type="Pfam" id="PF03795">
    <property type="entry name" value="YCII"/>
    <property type="match status" value="1"/>
</dbReference>
<dbReference type="EMBL" id="JAEHFW010000003">
    <property type="protein sequence ID" value="MBK0380971.1"/>
    <property type="molecule type" value="Genomic_DNA"/>
</dbReference>
<comment type="similarity">
    <text evidence="1">Belongs to the YciI family.</text>
</comment>
<dbReference type="AlphaFoldDB" id="A0A934PWW7"/>
<comment type="caution">
    <text evidence="3">The sequence shown here is derived from an EMBL/GenBank/DDBJ whole genome shotgun (WGS) entry which is preliminary data.</text>
</comment>
<evidence type="ECO:0000313" key="3">
    <source>
        <dbReference type="EMBL" id="MBK0380971.1"/>
    </source>
</evidence>
<gene>
    <name evidence="3" type="ORF">I5M19_16720</name>
</gene>
<accession>A0A934PWW7</accession>
<dbReference type="PANTHER" id="PTHR33606">
    <property type="entry name" value="PROTEIN YCII"/>
    <property type="match status" value="1"/>
</dbReference>
<evidence type="ECO:0000259" key="2">
    <source>
        <dbReference type="Pfam" id="PF03795"/>
    </source>
</evidence>